<sequence length="61" mass="6689">MGGISAHMVLTDHLLAQCRMVPGKVHRDQIAECCALKLGTLAPQQQFDLVDQRVDLMRGAT</sequence>
<proteinExistence type="predicted"/>
<comment type="caution">
    <text evidence="1">The sequence shown here is derived from an EMBL/GenBank/DDBJ whole genome shotgun (WGS) entry which is preliminary data.</text>
</comment>
<reference evidence="1 2" key="1">
    <citation type="submission" date="2017-03" db="EMBL/GenBank/DDBJ databases">
        <title>Whole genome sequences of fourteen strains of Bradyrhizobium canariense and one strain of Bradyrhizobium japonicum isolated from Lupinus (Papilionoideae: Genisteae) species in Algeria.</title>
        <authorList>
            <person name="Crovadore J."/>
            <person name="Chekireb D."/>
            <person name="Brachmann A."/>
            <person name="Chablais R."/>
            <person name="Cochard B."/>
            <person name="Lefort F."/>
        </authorList>
    </citation>
    <scope>NUCLEOTIDE SEQUENCE [LARGE SCALE GENOMIC DNA]</scope>
    <source>
        <strain evidence="1 2">UBMA197</strain>
    </source>
</reference>
<name>A0A1Y2JM34_BRAJP</name>
<evidence type="ECO:0000313" key="1">
    <source>
        <dbReference type="EMBL" id="OSJ31527.1"/>
    </source>
</evidence>
<organism evidence="1 2">
    <name type="scientific">Bradyrhizobium japonicum</name>
    <dbReference type="NCBI Taxonomy" id="375"/>
    <lineage>
        <taxon>Bacteria</taxon>
        <taxon>Pseudomonadati</taxon>
        <taxon>Pseudomonadota</taxon>
        <taxon>Alphaproteobacteria</taxon>
        <taxon>Hyphomicrobiales</taxon>
        <taxon>Nitrobacteraceae</taxon>
        <taxon>Bradyrhizobium</taxon>
    </lineage>
</organism>
<protein>
    <submittedName>
        <fullName evidence="1">Uncharacterized protein</fullName>
    </submittedName>
</protein>
<gene>
    <name evidence="1" type="ORF">BSZ19_21830</name>
</gene>
<dbReference type="AlphaFoldDB" id="A0A1Y2JM34"/>
<accession>A0A1Y2JM34</accession>
<evidence type="ECO:0000313" key="2">
    <source>
        <dbReference type="Proteomes" id="UP000193335"/>
    </source>
</evidence>
<dbReference type="EMBL" id="NAFL01000255">
    <property type="protein sequence ID" value="OSJ31527.1"/>
    <property type="molecule type" value="Genomic_DNA"/>
</dbReference>
<dbReference type="Proteomes" id="UP000193335">
    <property type="component" value="Unassembled WGS sequence"/>
</dbReference>